<reference evidence="2" key="1">
    <citation type="journal article" date="2012" name="PLoS ONE">
        <title>Gene sets for utilization of primary and secondary nutrition supplies in the distal gut of endangered iberian lynx.</title>
        <authorList>
            <person name="Alcaide M."/>
            <person name="Messina E."/>
            <person name="Richter M."/>
            <person name="Bargiela R."/>
            <person name="Peplies J."/>
            <person name="Huws S.A."/>
            <person name="Newbold C.J."/>
            <person name="Golyshin P.N."/>
            <person name="Simon M.A."/>
            <person name="Lopez G."/>
            <person name="Yakimov M.M."/>
            <person name="Ferrer M."/>
        </authorList>
    </citation>
    <scope>NUCLEOTIDE SEQUENCE</scope>
</reference>
<evidence type="ECO:0000256" key="1">
    <source>
        <dbReference type="SAM" id="MobiDB-lite"/>
    </source>
</evidence>
<sequence>MMDENLKLPELRFDTDSVPTLTLDPEGDEKALQNKAQKEETIEPIKVEETPLTPEEQQVVDAFVEKIDVTNSQMVLQYGAAAQKKIGAFSESALEKVRTQDLGATGEMIASLVSELEGFEAAEKPKGFFGMFKKAKTSVDILKARYAEVEANVNKI</sequence>
<name>J9FAW1_9ZZZZ</name>
<protein>
    <submittedName>
        <fullName evidence="2">Tellurite resistance protein</fullName>
    </submittedName>
</protein>
<organism evidence="2">
    <name type="scientific">gut metagenome</name>
    <dbReference type="NCBI Taxonomy" id="749906"/>
    <lineage>
        <taxon>unclassified sequences</taxon>
        <taxon>metagenomes</taxon>
        <taxon>organismal metagenomes</taxon>
    </lineage>
</organism>
<feature type="region of interest" description="Disordered" evidence="1">
    <location>
        <begin position="1"/>
        <end position="41"/>
    </location>
</feature>
<dbReference type="AlphaFoldDB" id="J9FAW1"/>
<dbReference type="PANTHER" id="PTHR38432:SF1">
    <property type="entry name" value="TELA-LIKE PROTEIN SAOUHSC_01408"/>
    <property type="match status" value="1"/>
</dbReference>
<evidence type="ECO:0000313" key="2">
    <source>
        <dbReference type="EMBL" id="EJW91548.1"/>
    </source>
</evidence>
<feature type="non-terminal residue" evidence="2">
    <location>
        <position position="156"/>
    </location>
</feature>
<comment type="caution">
    <text evidence="2">The sequence shown here is derived from an EMBL/GenBank/DDBJ whole genome shotgun (WGS) entry which is preliminary data.</text>
</comment>
<dbReference type="PANTHER" id="PTHR38432">
    <property type="entry name" value="TELA-LIKE PROTEIN SAOUHSC_01408"/>
    <property type="match status" value="1"/>
</dbReference>
<feature type="compositionally biased region" description="Basic and acidic residues" evidence="1">
    <location>
        <begin position="28"/>
        <end position="41"/>
    </location>
</feature>
<proteinExistence type="predicted"/>
<dbReference type="Pfam" id="PF05816">
    <property type="entry name" value="TelA"/>
    <property type="match status" value="1"/>
</dbReference>
<gene>
    <name evidence="2" type="ORF">EVA_20345</name>
</gene>
<dbReference type="InterPro" id="IPR008863">
    <property type="entry name" value="Toxic_anion-R_TelA"/>
</dbReference>
<feature type="compositionally biased region" description="Basic and acidic residues" evidence="1">
    <location>
        <begin position="1"/>
        <end position="15"/>
    </location>
</feature>
<dbReference type="EMBL" id="AMCI01008110">
    <property type="protein sequence ID" value="EJW91548.1"/>
    <property type="molecule type" value="Genomic_DNA"/>
</dbReference>
<accession>J9FAW1</accession>